<name>A0AA39IS93_9AGAR</name>
<keyword evidence="3" id="KW-1185">Reference proteome</keyword>
<feature type="compositionally biased region" description="Polar residues" evidence="1">
    <location>
        <begin position="156"/>
        <end position="181"/>
    </location>
</feature>
<feature type="compositionally biased region" description="Polar residues" evidence="1">
    <location>
        <begin position="200"/>
        <end position="217"/>
    </location>
</feature>
<feature type="region of interest" description="Disordered" evidence="1">
    <location>
        <begin position="1"/>
        <end position="246"/>
    </location>
</feature>
<sequence>MSPTPSESGKDQSPSLPSSSLSLQDYPPLPTSKTPDRKGDTSSMKKSPSPSPSAPSSPSENPESLLSSTQTVKKTTDPTLPPIPSTIPGAFNALTPCIPQTGPQPPFPTYDELLQQVAKLQQEKSMHDSPCVTTSLPNLLPTTTSLSKPSYVTEPLQGSTSAQVAHSWRESQLPSIGSNKQPPTPRQMPSTKAKPRHTVSVLSTSQSGLSDTTSIAQSDSSKDSLESLSLRGWSNEPRPETSTHEE</sequence>
<proteinExistence type="predicted"/>
<gene>
    <name evidence="2" type="ORF">EV421DRAFT_1914524</name>
</gene>
<protein>
    <submittedName>
        <fullName evidence="2">Uncharacterized protein</fullName>
    </submittedName>
</protein>
<feature type="compositionally biased region" description="Low complexity" evidence="1">
    <location>
        <begin position="11"/>
        <end position="26"/>
    </location>
</feature>
<feature type="compositionally biased region" description="Basic and acidic residues" evidence="1">
    <location>
        <begin position="237"/>
        <end position="246"/>
    </location>
</feature>
<dbReference type="AlphaFoldDB" id="A0AA39IS93"/>
<evidence type="ECO:0000256" key="1">
    <source>
        <dbReference type="SAM" id="MobiDB-lite"/>
    </source>
</evidence>
<evidence type="ECO:0000313" key="2">
    <source>
        <dbReference type="EMBL" id="KAK0429531.1"/>
    </source>
</evidence>
<organism evidence="2 3">
    <name type="scientific">Armillaria borealis</name>
    <dbReference type="NCBI Taxonomy" id="47425"/>
    <lineage>
        <taxon>Eukaryota</taxon>
        <taxon>Fungi</taxon>
        <taxon>Dikarya</taxon>
        <taxon>Basidiomycota</taxon>
        <taxon>Agaricomycotina</taxon>
        <taxon>Agaricomycetes</taxon>
        <taxon>Agaricomycetidae</taxon>
        <taxon>Agaricales</taxon>
        <taxon>Marasmiineae</taxon>
        <taxon>Physalacriaceae</taxon>
        <taxon>Armillaria</taxon>
    </lineage>
</organism>
<accession>A0AA39IS93</accession>
<reference evidence="2" key="1">
    <citation type="submission" date="2023-06" db="EMBL/GenBank/DDBJ databases">
        <authorList>
            <consortium name="Lawrence Berkeley National Laboratory"/>
            <person name="Ahrendt S."/>
            <person name="Sahu N."/>
            <person name="Indic B."/>
            <person name="Wong-Bajracharya J."/>
            <person name="Merenyi Z."/>
            <person name="Ke H.-M."/>
            <person name="Monk M."/>
            <person name="Kocsube S."/>
            <person name="Drula E."/>
            <person name="Lipzen A."/>
            <person name="Balint B."/>
            <person name="Henrissat B."/>
            <person name="Andreopoulos B."/>
            <person name="Martin F.M."/>
            <person name="Harder C.B."/>
            <person name="Rigling D."/>
            <person name="Ford K.L."/>
            <person name="Foster G.D."/>
            <person name="Pangilinan J."/>
            <person name="Papanicolaou A."/>
            <person name="Barry K."/>
            <person name="LaButti K."/>
            <person name="Viragh M."/>
            <person name="Koriabine M."/>
            <person name="Yan M."/>
            <person name="Riley R."/>
            <person name="Champramary S."/>
            <person name="Plett K.L."/>
            <person name="Tsai I.J."/>
            <person name="Slot J."/>
            <person name="Sipos G."/>
            <person name="Plett J."/>
            <person name="Nagy L.G."/>
            <person name="Grigoriev I.V."/>
        </authorList>
    </citation>
    <scope>NUCLEOTIDE SEQUENCE</scope>
    <source>
        <strain evidence="2">FPL87.14</strain>
    </source>
</reference>
<comment type="caution">
    <text evidence="2">The sequence shown here is derived from an EMBL/GenBank/DDBJ whole genome shotgun (WGS) entry which is preliminary data.</text>
</comment>
<dbReference type="EMBL" id="JAUEPT010000241">
    <property type="protein sequence ID" value="KAK0429531.1"/>
    <property type="molecule type" value="Genomic_DNA"/>
</dbReference>
<feature type="compositionally biased region" description="Low complexity" evidence="1">
    <location>
        <begin position="56"/>
        <end position="68"/>
    </location>
</feature>
<dbReference type="Proteomes" id="UP001175226">
    <property type="component" value="Unassembled WGS sequence"/>
</dbReference>
<feature type="compositionally biased region" description="Low complexity" evidence="1">
    <location>
        <begin position="133"/>
        <end position="150"/>
    </location>
</feature>
<evidence type="ECO:0000313" key="3">
    <source>
        <dbReference type="Proteomes" id="UP001175226"/>
    </source>
</evidence>